<feature type="chain" id="PRO_5016296120" evidence="2">
    <location>
        <begin position="19"/>
        <end position="298"/>
    </location>
</feature>
<protein>
    <submittedName>
        <fullName evidence="3">Uncharacterized protein</fullName>
    </submittedName>
</protein>
<name>A0A2Z7DE21_9LAMI</name>
<reference evidence="3 4" key="1">
    <citation type="journal article" date="2015" name="Proc. Natl. Acad. Sci. U.S.A.">
        <title>The resurrection genome of Boea hygrometrica: A blueprint for survival of dehydration.</title>
        <authorList>
            <person name="Xiao L."/>
            <person name="Yang G."/>
            <person name="Zhang L."/>
            <person name="Yang X."/>
            <person name="Zhao S."/>
            <person name="Ji Z."/>
            <person name="Zhou Q."/>
            <person name="Hu M."/>
            <person name="Wang Y."/>
            <person name="Chen M."/>
            <person name="Xu Y."/>
            <person name="Jin H."/>
            <person name="Xiao X."/>
            <person name="Hu G."/>
            <person name="Bao F."/>
            <person name="Hu Y."/>
            <person name="Wan P."/>
            <person name="Li L."/>
            <person name="Deng X."/>
            <person name="Kuang T."/>
            <person name="Xiang C."/>
            <person name="Zhu J.K."/>
            <person name="Oliver M.J."/>
            <person name="He Y."/>
        </authorList>
    </citation>
    <scope>NUCLEOTIDE SEQUENCE [LARGE SCALE GENOMIC DNA]</scope>
    <source>
        <strain evidence="4">cv. XS01</strain>
    </source>
</reference>
<feature type="region of interest" description="Disordered" evidence="1">
    <location>
        <begin position="273"/>
        <end position="298"/>
    </location>
</feature>
<dbReference type="AlphaFoldDB" id="A0A2Z7DE21"/>
<evidence type="ECO:0000313" key="3">
    <source>
        <dbReference type="EMBL" id="KZV57387.1"/>
    </source>
</evidence>
<feature type="region of interest" description="Disordered" evidence="1">
    <location>
        <begin position="98"/>
        <end position="118"/>
    </location>
</feature>
<gene>
    <name evidence="3" type="ORF">F511_32356</name>
</gene>
<sequence>MDYVLCCVCSVLLSFVPCYDQHALDTPITNADIQNFVQAVVPGNIEVIDLTNNDTVQDQQVTCVSDSASLHDTQVDPDHAQVDPYHVLAGGEITQVDDPIRSGDIQGDPAGEDGDNKGRILRDVPSSNGGHRHFFWASSQAVADMKVLFSATDIPFKPSSKKKDMKADYRLLHDIVAKSLSAKVGSFDVTTTERFDMMVTISVGLKINWGHVLFKTLVSMFYSPGKQSPGYVVHISILLEKLVKVDLGESVALHPLKMLNKKFVLTYLKKNQGSPQAGEVSKISGDKAEAAAEPKNSM</sequence>
<evidence type="ECO:0000256" key="1">
    <source>
        <dbReference type="SAM" id="MobiDB-lite"/>
    </source>
</evidence>
<feature type="signal peptide" evidence="2">
    <location>
        <begin position="1"/>
        <end position="18"/>
    </location>
</feature>
<accession>A0A2Z7DE21</accession>
<evidence type="ECO:0000313" key="4">
    <source>
        <dbReference type="Proteomes" id="UP000250235"/>
    </source>
</evidence>
<keyword evidence="4" id="KW-1185">Reference proteome</keyword>
<evidence type="ECO:0000256" key="2">
    <source>
        <dbReference type="SAM" id="SignalP"/>
    </source>
</evidence>
<keyword evidence="2" id="KW-0732">Signal</keyword>
<organism evidence="3 4">
    <name type="scientific">Dorcoceras hygrometricum</name>
    <dbReference type="NCBI Taxonomy" id="472368"/>
    <lineage>
        <taxon>Eukaryota</taxon>
        <taxon>Viridiplantae</taxon>
        <taxon>Streptophyta</taxon>
        <taxon>Embryophyta</taxon>
        <taxon>Tracheophyta</taxon>
        <taxon>Spermatophyta</taxon>
        <taxon>Magnoliopsida</taxon>
        <taxon>eudicotyledons</taxon>
        <taxon>Gunneridae</taxon>
        <taxon>Pentapetalae</taxon>
        <taxon>asterids</taxon>
        <taxon>lamiids</taxon>
        <taxon>Lamiales</taxon>
        <taxon>Gesneriaceae</taxon>
        <taxon>Didymocarpoideae</taxon>
        <taxon>Trichosporeae</taxon>
        <taxon>Loxocarpinae</taxon>
        <taxon>Dorcoceras</taxon>
    </lineage>
</organism>
<dbReference type="Proteomes" id="UP000250235">
    <property type="component" value="Unassembled WGS sequence"/>
</dbReference>
<dbReference type="EMBL" id="KQ987304">
    <property type="protein sequence ID" value="KZV57387.1"/>
    <property type="molecule type" value="Genomic_DNA"/>
</dbReference>
<proteinExistence type="predicted"/>